<dbReference type="RefSeq" id="WP_003586812.1">
    <property type="nucleotide sequence ID" value="NC_010999.1"/>
</dbReference>
<dbReference type="KEGG" id="lcs:LCBD_0424"/>
<reference evidence="7 9" key="2">
    <citation type="journal article" date="2015" name="J. Am. Soc. Brew. Chem.">
        <title>Dissolved carbon dioxide selects for lactic acid bacteria able to grow in and spoil packaged beer.</title>
        <authorList>
            <person name="Bergsveinson J."/>
            <person name="Redekop A."/>
            <person name="Zoerb S."/>
            <person name="Ziola B."/>
        </authorList>
    </citation>
    <scope>NUCLEOTIDE SEQUENCE [LARGE SCALE GENOMIC DNA]</scope>
    <source>
        <strain evidence="7 9">CCC B1205</strain>
    </source>
</reference>
<keyword evidence="1" id="KW-0805">Transcription regulation</keyword>
<dbReference type="PATRIC" id="fig|1597.20.peg.428"/>
<dbReference type="SMART" id="SM00866">
    <property type="entry name" value="UTRA"/>
    <property type="match status" value="1"/>
</dbReference>
<dbReference type="GO" id="GO:0003677">
    <property type="term" value="F:DNA binding"/>
    <property type="evidence" value="ECO:0007669"/>
    <property type="project" value="UniProtKB-KW"/>
</dbReference>
<accession>A0A0K1MRN6</accession>
<accession>K0MSL5</accession>
<evidence type="ECO:0000313" key="7">
    <source>
        <dbReference type="EMBL" id="POE42756.1"/>
    </source>
</evidence>
<feature type="domain" description="HTH gntR-type" evidence="4">
    <location>
        <begin position="12"/>
        <end position="80"/>
    </location>
</feature>
<dbReference type="PANTHER" id="PTHR44846:SF1">
    <property type="entry name" value="MANNOSYL-D-GLYCERATE TRANSPORT_METABOLISM SYSTEM REPRESSOR MNGR-RELATED"/>
    <property type="match status" value="1"/>
</dbReference>
<dbReference type="InterPro" id="IPR028978">
    <property type="entry name" value="Chorismate_lyase_/UTRA_dom_sf"/>
</dbReference>
<dbReference type="PROSITE" id="PS50949">
    <property type="entry name" value="HTH_GNTR"/>
    <property type="match status" value="1"/>
</dbReference>
<reference evidence="6 8" key="3">
    <citation type="journal article" date="2018" name="Genome Announc.">
        <title>Draft Genome Sequence of Lactobacillus paracasei DUP 13076, Which Exhibits Potent Antipathogenic Effects against Salmonella enterica Serovars Enteritidis, Typhimurium, and Heidelberg.</title>
        <authorList>
            <person name="Muyyarikkandy M.S."/>
            <person name="Alqahtani F.H."/>
            <person name="Mandoiu I."/>
            <person name="Amalaradjou M.A."/>
        </authorList>
    </citation>
    <scope>NUCLEOTIDE SEQUENCE [LARGE SCALE GENOMIC DNA]</scope>
    <source>
        <strain evidence="6 8">DUP 13076</strain>
    </source>
</reference>
<dbReference type="Proteomes" id="UP000237433">
    <property type="component" value="Unassembled WGS sequence"/>
</dbReference>
<reference evidence="5" key="1">
    <citation type="journal article" date="2015" name="Front. Microbiol.">
        <title>The vaginal isolate Lactobacillus paracasei LPC-S01 (DSM 26760) is suitable for oral administration.</title>
        <authorList>
            <person name="Balzaretti S."/>
            <person name="Taverniti V."/>
            <person name="Rondini G."/>
            <person name="Marcolegio G."/>
            <person name="Minuzzo M."/>
            <person name="Remagni M.C."/>
            <person name="Fiore W."/>
            <person name="Arioli S."/>
            <person name="Guglielmetti S."/>
        </authorList>
    </citation>
    <scope>NUCLEOTIDE SEQUENCE</scope>
    <source>
        <strain evidence="5">LPC-S01</strain>
    </source>
</reference>
<dbReference type="KEGG" id="lce:LC2W_0419"/>
<dbReference type="CDD" id="cd07377">
    <property type="entry name" value="WHTH_GntR"/>
    <property type="match status" value="1"/>
</dbReference>
<protein>
    <submittedName>
        <fullName evidence="5 6">Transcriptional regulator</fullName>
    </submittedName>
</protein>
<sequence>MKGERIDFAENVPLYIMIESAVEQRLLDGTYQVGKMIPTEFELMDEFSVSRETVRKAINLLVQRGKLEKKRGIGTFVASPSETEWRLNNLSNFNAMAAHAGHHAETKVISAKIVPSDNRLKRIFGSKVSQYNYFERVRSLDGDPVEYVETFVPLKVAPTLQTVLKDNTSLYKVLRDQYNVIVSHGKKEFQASNSTSKEAKYLRITEGDAVQLVATTVSDKAGRVVEYSLARNNGIVSSIELDIQVK</sequence>
<dbReference type="InterPro" id="IPR011663">
    <property type="entry name" value="UTRA"/>
</dbReference>
<dbReference type="AlphaFoldDB" id="A0A0K1MRN6"/>
<dbReference type="GO" id="GO:0045892">
    <property type="term" value="P:negative regulation of DNA-templated transcription"/>
    <property type="evidence" value="ECO:0007669"/>
    <property type="project" value="TreeGrafter"/>
</dbReference>
<evidence type="ECO:0000313" key="8">
    <source>
        <dbReference type="Proteomes" id="UP000234512"/>
    </source>
</evidence>
<dbReference type="Gene3D" id="3.40.1410.10">
    <property type="entry name" value="Chorismate lyase-like"/>
    <property type="match status" value="1"/>
</dbReference>
<evidence type="ECO:0000256" key="3">
    <source>
        <dbReference type="ARBA" id="ARBA00023163"/>
    </source>
</evidence>
<accession>A0A125U727</accession>
<dbReference type="GO" id="GO:0003700">
    <property type="term" value="F:DNA-binding transcription factor activity"/>
    <property type="evidence" value="ECO:0007669"/>
    <property type="project" value="InterPro"/>
</dbReference>
<evidence type="ECO:0000313" key="9">
    <source>
        <dbReference type="Proteomes" id="UP000237433"/>
    </source>
</evidence>
<dbReference type="InterPro" id="IPR036388">
    <property type="entry name" value="WH-like_DNA-bd_sf"/>
</dbReference>
<dbReference type="InterPro" id="IPR000524">
    <property type="entry name" value="Tscrpt_reg_HTH_GntR"/>
</dbReference>
<dbReference type="Pfam" id="PF07702">
    <property type="entry name" value="UTRA"/>
    <property type="match status" value="1"/>
</dbReference>
<dbReference type="PRINTS" id="PR00035">
    <property type="entry name" value="HTHGNTR"/>
</dbReference>
<gene>
    <name evidence="7" type="ORF">ACX51_09325</name>
    <name evidence="6" type="ORF">C0Q90_07305</name>
</gene>
<keyword evidence="3" id="KW-0804">Transcription</keyword>
<dbReference type="EMBL" id="LGIY01000014">
    <property type="protein sequence ID" value="POE42756.1"/>
    <property type="molecule type" value="Genomic_DNA"/>
</dbReference>
<name>A0A0K1MRN6_LACPA</name>
<evidence type="ECO:0000313" key="5">
    <source>
        <dbReference type="EMBL" id="CRL16976.1"/>
    </source>
</evidence>
<dbReference type="InterPro" id="IPR050679">
    <property type="entry name" value="Bact_HTH_transcr_reg"/>
</dbReference>
<keyword evidence="2" id="KW-0238">DNA-binding</keyword>
<dbReference type="InterPro" id="IPR036390">
    <property type="entry name" value="WH_DNA-bd_sf"/>
</dbReference>
<evidence type="ECO:0000256" key="1">
    <source>
        <dbReference type="ARBA" id="ARBA00023015"/>
    </source>
</evidence>
<organism evidence="5">
    <name type="scientific">Lacticaseibacillus paracasei</name>
    <name type="common">Lactobacillus paracasei</name>
    <dbReference type="NCBI Taxonomy" id="1597"/>
    <lineage>
        <taxon>Bacteria</taxon>
        <taxon>Bacillati</taxon>
        <taxon>Bacillota</taxon>
        <taxon>Bacilli</taxon>
        <taxon>Lactobacillales</taxon>
        <taxon>Lactobacillaceae</taxon>
        <taxon>Lacticaseibacillus</taxon>
    </lineage>
</organism>
<dbReference type="Pfam" id="PF00392">
    <property type="entry name" value="GntR"/>
    <property type="match status" value="1"/>
</dbReference>
<dbReference type="SUPFAM" id="SSF64288">
    <property type="entry name" value="Chorismate lyase-like"/>
    <property type="match status" value="1"/>
</dbReference>
<dbReference type="SMART" id="SM00345">
    <property type="entry name" value="HTH_GNTR"/>
    <property type="match status" value="1"/>
</dbReference>
<dbReference type="EMBL" id="LN846901">
    <property type="protein sequence ID" value="CRL16976.1"/>
    <property type="molecule type" value="Genomic_DNA"/>
</dbReference>
<evidence type="ECO:0000259" key="4">
    <source>
        <dbReference type="PROSITE" id="PS50949"/>
    </source>
</evidence>
<dbReference type="SUPFAM" id="SSF46785">
    <property type="entry name" value="Winged helix' DNA-binding domain"/>
    <property type="match status" value="1"/>
</dbReference>
<dbReference type="EMBL" id="PKQJ01000006">
    <property type="protein sequence ID" value="PLC46612.1"/>
    <property type="molecule type" value="Genomic_DNA"/>
</dbReference>
<dbReference type="PANTHER" id="PTHR44846">
    <property type="entry name" value="MANNOSYL-D-GLYCERATE TRANSPORT/METABOLISM SYSTEM REPRESSOR MNGR-RELATED"/>
    <property type="match status" value="1"/>
</dbReference>
<proteinExistence type="predicted"/>
<evidence type="ECO:0000256" key="2">
    <source>
        <dbReference type="ARBA" id="ARBA00023125"/>
    </source>
</evidence>
<dbReference type="Gene3D" id="1.10.10.10">
    <property type="entry name" value="Winged helix-like DNA-binding domain superfamily/Winged helix DNA-binding domain"/>
    <property type="match status" value="1"/>
</dbReference>
<dbReference type="Proteomes" id="UP000234512">
    <property type="component" value="Unassembled WGS sequence"/>
</dbReference>
<evidence type="ECO:0000313" key="6">
    <source>
        <dbReference type="EMBL" id="PLC46612.1"/>
    </source>
</evidence>